<dbReference type="EMBL" id="CP073347">
    <property type="protein sequence ID" value="UTW12009.1"/>
    <property type="molecule type" value="Genomic_DNA"/>
</dbReference>
<accession>A0ABY5HIT1</accession>
<proteinExistence type="predicted"/>
<protein>
    <submittedName>
        <fullName evidence="1">Uncharacterized protein</fullName>
    </submittedName>
</protein>
<reference evidence="1" key="1">
    <citation type="submission" date="2021-04" db="EMBL/GenBank/DDBJ databases">
        <title>Oceanospirillales bacteria with DddD are important DMSP degraders in coastal seawater.</title>
        <authorList>
            <person name="Liu J."/>
        </authorList>
    </citation>
    <scope>NUCLEOTIDE SEQUENCE</scope>
    <source>
        <strain evidence="1">D13-1</strain>
    </source>
</reference>
<evidence type="ECO:0000313" key="2">
    <source>
        <dbReference type="Proteomes" id="UP001058461"/>
    </source>
</evidence>
<keyword evidence="2" id="KW-1185">Reference proteome</keyword>
<sequence>MSIQQTLLDIDVLHSFSGLRLQRSQALFEVTQGMTPPDAAHVAGGDEDPAFAQLVTHSNLAMCRLFNGIGGHGCLDLFVYTVLQSGLATGFVSIHPS</sequence>
<gene>
    <name evidence="1" type="ORF">KDW95_22725</name>
</gene>
<organism evidence="1 2">
    <name type="scientific">Marinobacterium rhizophilum</name>
    <dbReference type="NCBI Taxonomy" id="420402"/>
    <lineage>
        <taxon>Bacteria</taxon>
        <taxon>Pseudomonadati</taxon>
        <taxon>Pseudomonadota</taxon>
        <taxon>Gammaproteobacteria</taxon>
        <taxon>Oceanospirillales</taxon>
        <taxon>Oceanospirillaceae</taxon>
        <taxon>Marinobacterium</taxon>
    </lineage>
</organism>
<name>A0ABY5HIT1_9GAMM</name>
<dbReference type="Proteomes" id="UP001058461">
    <property type="component" value="Chromosome"/>
</dbReference>
<evidence type="ECO:0000313" key="1">
    <source>
        <dbReference type="EMBL" id="UTW12009.1"/>
    </source>
</evidence>